<gene>
    <name evidence="1" type="ORF">MLD38_038236</name>
</gene>
<accession>A0ACB9KYB6</accession>
<dbReference type="EMBL" id="CM042891">
    <property type="protein sequence ID" value="KAI4302501.1"/>
    <property type="molecule type" value="Genomic_DNA"/>
</dbReference>
<evidence type="ECO:0000313" key="1">
    <source>
        <dbReference type="EMBL" id="KAI4302501.1"/>
    </source>
</evidence>
<evidence type="ECO:0000313" key="2">
    <source>
        <dbReference type="Proteomes" id="UP001057402"/>
    </source>
</evidence>
<sequence>MACLAMRAVVVLAVLIFSGGVPRTARDQGLMCRGNIGALAIQCGPYVQNGTPQMDPSRGCCEALEQADVQCMCEWMPAGFENVVDMDKVSYVCHFCGRPLDPGSRCGGGN</sequence>
<proteinExistence type="predicted"/>
<reference evidence="2" key="1">
    <citation type="journal article" date="2023" name="Front. Plant Sci.">
        <title>Chromosomal-level genome assembly of Melastoma candidum provides insights into trichome evolution.</title>
        <authorList>
            <person name="Zhong Y."/>
            <person name="Wu W."/>
            <person name="Sun C."/>
            <person name="Zou P."/>
            <person name="Liu Y."/>
            <person name="Dai S."/>
            <person name="Zhou R."/>
        </authorList>
    </citation>
    <scope>NUCLEOTIDE SEQUENCE [LARGE SCALE GENOMIC DNA]</scope>
</reference>
<comment type="caution">
    <text evidence="1">The sequence shown here is derived from an EMBL/GenBank/DDBJ whole genome shotgun (WGS) entry which is preliminary data.</text>
</comment>
<name>A0ACB9KYB6_9MYRT</name>
<organism evidence="1 2">
    <name type="scientific">Melastoma candidum</name>
    <dbReference type="NCBI Taxonomy" id="119954"/>
    <lineage>
        <taxon>Eukaryota</taxon>
        <taxon>Viridiplantae</taxon>
        <taxon>Streptophyta</taxon>
        <taxon>Embryophyta</taxon>
        <taxon>Tracheophyta</taxon>
        <taxon>Spermatophyta</taxon>
        <taxon>Magnoliopsida</taxon>
        <taxon>eudicotyledons</taxon>
        <taxon>Gunneridae</taxon>
        <taxon>Pentapetalae</taxon>
        <taxon>rosids</taxon>
        <taxon>malvids</taxon>
        <taxon>Myrtales</taxon>
        <taxon>Melastomataceae</taxon>
        <taxon>Melastomatoideae</taxon>
        <taxon>Melastomateae</taxon>
        <taxon>Melastoma</taxon>
    </lineage>
</organism>
<keyword evidence="2" id="KW-1185">Reference proteome</keyword>
<dbReference type="Proteomes" id="UP001057402">
    <property type="component" value="Chromosome 12"/>
</dbReference>
<protein>
    <submittedName>
        <fullName evidence="1">Uncharacterized protein</fullName>
    </submittedName>
</protein>